<accession>A0A6P6XW06</accession>
<keyword evidence="2" id="KW-0472">Membrane</keyword>
<proteinExistence type="predicted"/>
<dbReference type="AlphaFoldDB" id="A0A6P6XW06"/>
<keyword evidence="3" id="KW-1185">Reference proteome</keyword>
<dbReference type="OrthoDB" id="10678951at2759"/>
<reference evidence="4" key="1">
    <citation type="submission" date="2025-08" db="UniProtKB">
        <authorList>
            <consortium name="RefSeq"/>
        </authorList>
    </citation>
    <scope>IDENTIFICATION</scope>
    <source>
        <strain evidence="4">Airmid</strain>
    </source>
</reference>
<keyword evidence="2" id="KW-0812">Transmembrane</keyword>
<evidence type="ECO:0000256" key="1">
    <source>
        <dbReference type="SAM" id="Coils"/>
    </source>
</evidence>
<feature type="coiled-coil region" evidence="1">
    <location>
        <begin position="351"/>
        <end position="381"/>
    </location>
</feature>
<evidence type="ECO:0000256" key="2">
    <source>
        <dbReference type="SAM" id="Phobius"/>
    </source>
</evidence>
<organism evidence="3 4">
    <name type="scientific">Dermatophagoides pteronyssinus</name>
    <name type="common">European house dust mite</name>
    <dbReference type="NCBI Taxonomy" id="6956"/>
    <lineage>
        <taxon>Eukaryota</taxon>
        <taxon>Metazoa</taxon>
        <taxon>Ecdysozoa</taxon>
        <taxon>Arthropoda</taxon>
        <taxon>Chelicerata</taxon>
        <taxon>Arachnida</taxon>
        <taxon>Acari</taxon>
        <taxon>Acariformes</taxon>
        <taxon>Sarcoptiformes</taxon>
        <taxon>Astigmata</taxon>
        <taxon>Psoroptidia</taxon>
        <taxon>Analgoidea</taxon>
        <taxon>Pyroglyphidae</taxon>
        <taxon>Dermatophagoidinae</taxon>
        <taxon>Dermatophagoides</taxon>
    </lineage>
</organism>
<dbReference type="InParanoid" id="A0A6P6XW06"/>
<evidence type="ECO:0000313" key="3">
    <source>
        <dbReference type="Proteomes" id="UP000515146"/>
    </source>
</evidence>
<feature type="transmembrane region" description="Helical" evidence="2">
    <location>
        <begin position="111"/>
        <end position="130"/>
    </location>
</feature>
<sequence length="561" mass="65854">MIPYKPVYGVPSKCTGMYDSQMTAEEYRICQIKVIDKWKIETKHYYTESLEFCCFVYDVLECETKVLSKCDADYSDRNEKETRRLFDKSCQPIIANNLCSTKSDNEGQNQIWIYILIGVGIFLTIVSIITCQYKHNQQKNLEKVAMNAYKTEKFQKTYEMESARLVYDKEVKNLDKQRLHNLSRQTISSDGSKTFSSKEKGSTLKKWKNNINNFFVNPDKKLKKEIKAKIDAESKNDPTFWDDFNENSEKYYKQPTGVVTKTKNFVKKLWPNKEAKNEKLKKEEFIRSEARRQYENIRKNRLESDKMPAGNESMIEEKNTDPLLAEVIKILNQEQDDVYHEMKDIPEPGNMDDAKKYMKQLKDTRKRVRNERNNLDKMLRKEVSGIEDQTNGGQAGKIGKAKNELLDKKLKQETKTIQHQDLNKQLNKDEQMNKKISTKDSFGDKKPEILTKNSLKDKKSIMNFNIKMIQKFEQEAIDQELEFEDYIRDMEKIALVNDITITRMENKLDMTKLSSPQSSMNMDPLSQQRIQKSMNRTILSTAITAQQLPGDQFSNYLHRFQ</sequence>
<protein>
    <submittedName>
        <fullName evidence="4">Uncharacterized protein LOC113791594</fullName>
    </submittedName>
</protein>
<dbReference type="Proteomes" id="UP000515146">
    <property type="component" value="Unplaced"/>
</dbReference>
<dbReference type="KEGG" id="dpte:113791594"/>
<gene>
    <name evidence="4" type="primary">LOC113791594</name>
</gene>
<keyword evidence="1" id="KW-0175">Coiled coil</keyword>
<keyword evidence="2" id="KW-1133">Transmembrane helix</keyword>
<name>A0A6P6XW06_DERPT</name>
<dbReference type="RefSeq" id="XP_027197188.1">
    <property type="nucleotide sequence ID" value="XM_027341387.1"/>
</dbReference>
<evidence type="ECO:0000313" key="4">
    <source>
        <dbReference type="RefSeq" id="XP_027197188.1"/>
    </source>
</evidence>